<dbReference type="Proteomes" id="UP000244929">
    <property type="component" value="Chromosome"/>
</dbReference>
<dbReference type="CDD" id="cd16913">
    <property type="entry name" value="YkuD_like"/>
    <property type="match status" value="1"/>
</dbReference>
<sequence>MKRKKMLWIFLIIPVAIAAYYFFPEKKLPAGKTIDRLVVHKAAHKMEARSGSELLKTYIISLGKDPVGHKQFEGDCKTPEGTYTINARNPKSAYYKNLGISYPNATDKAYAEKQGKSPGGDVKIHGLRNDRGYIGKFHRWKDWTAGCIAVTNEEMEELYKAVKQDAVIEILP</sequence>
<keyword evidence="3" id="KW-0808">Transferase</keyword>
<dbReference type="GO" id="GO:0004180">
    <property type="term" value="F:carboxypeptidase activity"/>
    <property type="evidence" value="ECO:0007669"/>
    <property type="project" value="UniProtKB-ARBA"/>
</dbReference>
<dbReference type="GO" id="GO:0008360">
    <property type="term" value="P:regulation of cell shape"/>
    <property type="evidence" value="ECO:0007669"/>
    <property type="project" value="UniProtKB-UniRule"/>
</dbReference>
<gene>
    <name evidence="10" type="ORF">HYN59_00680</name>
</gene>
<keyword evidence="8" id="KW-1133">Transmembrane helix</keyword>
<dbReference type="AlphaFoldDB" id="A0A2S1QTG3"/>
<keyword evidence="8" id="KW-0472">Membrane</keyword>
<dbReference type="RefSeq" id="WP_108776434.1">
    <property type="nucleotide sequence ID" value="NZ_CP029186.1"/>
</dbReference>
<comment type="pathway">
    <text evidence="1 7">Cell wall biogenesis; peptidoglycan biosynthesis.</text>
</comment>
<dbReference type="InterPro" id="IPR038063">
    <property type="entry name" value="Transpep_catalytic_dom"/>
</dbReference>
<dbReference type="InterPro" id="IPR005490">
    <property type="entry name" value="LD_TPept_cat_dom"/>
</dbReference>
<keyword evidence="11" id="KW-1185">Reference proteome</keyword>
<dbReference type="Pfam" id="PF03734">
    <property type="entry name" value="YkuD"/>
    <property type="match status" value="1"/>
</dbReference>
<feature type="active site" description="Nucleophile" evidence="7">
    <location>
        <position position="147"/>
    </location>
</feature>
<keyword evidence="5 7" id="KW-0573">Peptidoglycan synthesis</keyword>
<feature type="transmembrane region" description="Helical" evidence="8">
    <location>
        <begin position="6"/>
        <end position="23"/>
    </location>
</feature>
<dbReference type="UniPathway" id="UPA00219"/>
<accession>A0A2S1QTG3</accession>
<comment type="similarity">
    <text evidence="2">Belongs to the YkuD family.</text>
</comment>
<feature type="active site" description="Proton donor/acceptor" evidence="7">
    <location>
        <position position="125"/>
    </location>
</feature>
<keyword evidence="6 7" id="KW-0961">Cell wall biogenesis/degradation</keyword>
<keyword evidence="8" id="KW-0812">Transmembrane</keyword>
<dbReference type="PANTHER" id="PTHR36699:SF1">
    <property type="entry name" value="L,D-TRANSPEPTIDASE YAFK-RELATED"/>
    <property type="match status" value="1"/>
</dbReference>
<evidence type="ECO:0000256" key="1">
    <source>
        <dbReference type="ARBA" id="ARBA00004752"/>
    </source>
</evidence>
<name>A0A2S1QTG3_9FLAO</name>
<dbReference type="GO" id="GO:0071555">
    <property type="term" value="P:cell wall organization"/>
    <property type="evidence" value="ECO:0007669"/>
    <property type="project" value="UniProtKB-UniRule"/>
</dbReference>
<dbReference type="GO" id="GO:0009252">
    <property type="term" value="P:peptidoglycan biosynthetic process"/>
    <property type="evidence" value="ECO:0007669"/>
    <property type="project" value="UniProtKB-UniPathway"/>
</dbReference>
<keyword evidence="4 7" id="KW-0133">Cell shape</keyword>
<dbReference type="PROSITE" id="PS52029">
    <property type="entry name" value="LD_TPASE"/>
    <property type="match status" value="1"/>
</dbReference>
<protein>
    <recommendedName>
        <fullName evidence="9">L,D-TPase catalytic domain-containing protein</fullName>
    </recommendedName>
</protein>
<evidence type="ECO:0000256" key="4">
    <source>
        <dbReference type="ARBA" id="ARBA00022960"/>
    </source>
</evidence>
<dbReference type="GO" id="GO:0016740">
    <property type="term" value="F:transferase activity"/>
    <property type="evidence" value="ECO:0007669"/>
    <property type="project" value="UniProtKB-KW"/>
</dbReference>
<dbReference type="KEGG" id="falb:HYN59_00680"/>
<feature type="domain" description="L,D-TPase catalytic" evidence="9">
    <location>
        <begin position="35"/>
        <end position="171"/>
    </location>
</feature>
<evidence type="ECO:0000256" key="6">
    <source>
        <dbReference type="ARBA" id="ARBA00023316"/>
    </source>
</evidence>
<reference evidence="10 11" key="1">
    <citation type="submission" date="2018-04" db="EMBL/GenBank/DDBJ databases">
        <title>Genome sequencing of Flavobacterium sp. HYN0059.</title>
        <authorList>
            <person name="Yi H."/>
            <person name="Baek C."/>
        </authorList>
    </citation>
    <scope>NUCLEOTIDE SEQUENCE [LARGE SCALE GENOMIC DNA]</scope>
    <source>
        <strain evidence="10 11">HYN0059</strain>
    </source>
</reference>
<dbReference type="SUPFAM" id="SSF141523">
    <property type="entry name" value="L,D-transpeptidase catalytic domain-like"/>
    <property type="match status" value="1"/>
</dbReference>
<evidence type="ECO:0000256" key="8">
    <source>
        <dbReference type="SAM" id="Phobius"/>
    </source>
</evidence>
<evidence type="ECO:0000256" key="7">
    <source>
        <dbReference type="PROSITE-ProRule" id="PRU01373"/>
    </source>
</evidence>
<evidence type="ECO:0000256" key="2">
    <source>
        <dbReference type="ARBA" id="ARBA00005992"/>
    </source>
</evidence>
<proteinExistence type="inferred from homology"/>
<evidence type="ECO:0000256" key="5">
    <source>
        <dbReference type="ARBA" id="ARBA00022984"/>
    </source>
</evidence>
<evidence type="ECO:0000259" key="9">
    <source>
        <dbReference type="PROSITE" id="PS52029"/>
    </source>
</evidence>
<dbReference type="OrthoDB" id="9809748at2"/>
<evidence type="ECO:0000256" key="3">
    <source>
        <dbReference type="ARBA" id="ARBA00022679"/>
    </source>
</evidence>
<dbReference type="EMBL" id="CP029186">
    <property type="protein sequence ID" value="AWH83718.1"/>
    <property type="molecule type" value="Genomic_DNA"/>
</dbReference>
<dbReference type="Gene3D" id="2.40.440.10">
    <property type="entry name" value="L,D-transpeptidase catalytic domain-like"/>
    <property type="match status" value="1"/>
</dbReference>
<evidence type="ECO:0000313" key="10">
    <source>
        <dbReference type="EMBL" id="AWH83718.1"/>
    </source>
</evidence>
<organism evidence="10 11">
    <name type="scientific">Flavobacterium album</name>
    <dbReference type="NCBI Taxonomy" id="2175091"/>
    <lineage>
        <taxon>Bacteria</taxon>
        <taxon>Pseudomonadati</taxon>
        <taxon>Bacteroidota</taxon>
        <taxon>Flavobacteriia</taxon>
        <taxon>Flavobacteriales</taxon>
        <taxon>Flavobacteriaceae</taxon>
        <taxon>Flavobacterium</taxon>
    </lineage>
</organism>
<dbReference type="PANTHER" id="PTHR36699">
    <property type="entry name" value="LD-TRANSPEPTIDASE"/>
    <property type="match status" value="1"/>
</dbReference>
<evidence type="ECO:0000313" key="11">
    <source>
        <dbReference type="Proteomes" id="UP000244929"/>
    </source>
</evidence>